<organism evidence="2 3">
    <name type="scientific">Ilex paraguariensis</name>
    <name type="common">yerba mate</name>
    <dbReference type="NCBI Taxonomy" id="185542"/>
    <lineage>
        <taxon>Eukaryota</taxon>
        <taxon>Viridiplantae</taxon>
        <taxon>Streptophyta</taxon>
        <taxon>Embryophyta</taxon>
        <taxon>Tracheophyta</taxon>
        <taxon>Spermatophyta</taxon>
        <taxon>Magnoliopsida</taxon>
        <taxon>eudicotyledons</taxon>
        <taxon>Gunneridae</taxon>
        <taxon>Pentapetalae</taxon>
        <taxon>asterids</taxon>
        <taxon>campanulids</taxon>
        <taxon>Aquifoliales</taxon>
        <taxon>Aquifoliaceae</taxon>
        <taxon>Ilex</taxon>
    </lineage>
</organism>
<dbReference type="Gene3D" id="3.30.559.10">
    <property type="entry name" value="Chloramphenicol acetyltransferase-like domain"/>
    <property type="match status" value="3"/>
</dbReference>
<comment type="caution">
    <text evidence="2">The sequence shown here is derived from an EMBL/GenBank/DDBJ whole genome shotgun (WGS) entry which is preliminary data.</text>
</comment>
<evidence type="ECO:0000256" key="1">
    <source>
        <dbReference type="ARBA" id="ARBA00009861"/>
    </source>
</evidence>
<keyword evidence="3" id="KW-1185">Reference proteome</keyword>
<dbReference type="InterPro" id="IPR023213">
    <property type="entry name" value="CAT-like_dom_sf"/>
</dbReference>
<dbReference type="Pfam" id="PF02458">
    <property type="entry name" value="Transferase"/>
    <property type="match status" value="2"/>
</dbReference>
<dbReference type="InterPro" id="IPR050317">
    <property type="entry name" value="Plant_Fungal_Acyltransferase"/>
</dbReference>
<dbReference type="Proteomes" id="UP001642360">
    <property type="component" value="Unassembled WGS sequence"/>
</dbReference>
<proteinExistence type="inferred from homology"/>
<reference evidence="2 3" key="1">
    <citation type="submission" date="2024-02" db="EMBL/GenBank/DDBJ databases">
        <authorList>
            <person name="Vignale AGUSTIN F."/>
            <person name="Sosa J E."/>
            <person name="Modenutti C."/>
        </authorList>
    </citation>
    <scope>NUCLEOTIDE SEQUENCE [LARGE SCALE GENOMIC DNA]</scope>
</reference>
<protein>
    <submittedName>
        <fullName evidence="2">Uncharacterized protein</fullName>
    </submittedName>
</protein>
<dbReference type="EMBL" id="CAUOFW020005636">
    <property type="protein sequence ID" value="CAK9171026.1"/>
    <property type="molecule type" value="Genomic_DNA"/>
</dbReference>
<evidence type="ECO:0000313" key="2">
    <source>
        <dbReference type="EMBL" id="CAK9171026.1"/>
    </source>
</evidence>
<dbReference type="AlphaFoldDB" id="A0ABC8TQ04"/>
<dbReference type="PANTHER" id="PTHR31642:SF266">
    <property type="entry name" value="HXXXD-TYPE ACYL-TRANSFERASE FAMILY PROTEIN"/>
    <property type="match status" value="1"/>
</dbReference>
<name>A0ABC8TQ04_9AQUA</name>
<accession>A0ABC8TQ04</accession>
<sequence length="296" mass="33841">MIELDLDLYHPDDSVDGKLVPIKKQGVLAVQVTKLKCGDLMIGCSIDHRVADAYSANMFFVAWAQIARGKSVSHTPIFRRSMLNPRRPGQYDKVIDDMYVFLSLLPPPPPKDLKPNEDHLISRIYYITAEEIDRLQAKASSNGSKRSKLVSFSAFLWKIMAEGGHDHSKKCKMGAKEEHFLGLIDWVELHRPEQIVAKVYFKESNDEEAVVVSSGQRFIVSEMDFGWGRPDFGSYYFPWGGQTGFVMPMPSISREGDWVVYMHLPEKHLDLVKKEASHVFRPLTPAYLKFRDDYLN</sequence>
<gene>
    <name evidence="2" type="ORF">ILEXP_LOCUS40554</name>
</gene>
<dbReference type="PANTHER" id="PTHR31642">
    <property type="entry name" value="TRICHOTHECENE 3-O-ACETYLTRANSFERASE"/>
    <property type="match status" value="1"/>
</dbReference>
<comment type="similarity">
    <text evidence="1">Belongs to the plant acyltransferase family.</text>
</comment>
<evidence type="ECO:0000313" key="3">
    <source>
        <dbReference type="Proteomes" id="UP001642360"/>
    </source>
</evidence>